<feature type="transmembrane region" description="Helical" evidence="12">
    <location>
        <begin position="317"/>
        <end position="333"/>
    </location>
</feature>
<dbReference type="Pfam" id="PF02214">
    <property type="entry name" value="BTB_2"/>
    <property type="match status" value="1"/>
</dbReference>
<dbReference type="Gene3D" id="1.10.287.70">
    <property type="match status" value="1"/>
</dbReference>
<keyword evidence="4 12" id="KW-0812">Transmembrane</keyword>
<dbReference type="InterPro" id="IPR003131">
    <property type="entry name" value="T1-type_BTB"/>
</dbReference>
<feature type="transmembrane region" description="Helical" evidence="12">
    <location>
        <begin position="191"/>
        <end position="213"/>
    </location>
</feature>
<keyword evidence="10 12" id="KW-0472">Membrane</keyword>
<evidence type="ECO:0000256" key="12">
    <source>
        <dbReference type="SAM" id="Phobius"/>
    </source>
</evidence>
<protein>
    <submittedName>
        <fullName evidence="16">Potassium voltage-gated channel subfamily A member 5-like</fullName>
    </submittedName>
</protein>
<organism evidence="15 16">
    <name type="scientific">Hydra vulgaris</name>
    <name type="common">Hydra</name>
    <name type="synonym">Hydra attenuata</name>
    <dbReference type="NCBI Taxonomy" id="6087"/>
    <lineage>
        <taxon>Eukaryota</taxon>
        <taxon>Metazoa</taxon>
        <taxon>Cnidaria</taxon>
        <taxon>Hydrozoa</taxon>
        <taxon>Hydroidolina</taxon>
        <taxon>Anthoathecata</taxon>
        <taxon>Aplanulata</taxon>
        <taxon>Hydridae</taxon>
        <taxon>Hydra</taxon>
    </lineage>
</organism>
<gene>
    <name evidence="16" type="primary">LOC136085281</name>
</gene>
<reference evidence="16" key="1">
    <citation type="submission" date="2025-08" db="UniProtKB">
        <authorList>
            <consortium name="RefSeq"/>
        </authorList>
    </citation>
    <scope>IDENTIFICATION</scope>
</reference>
<dbReference type="RefSeq" id="XP_065662644.1">
    <property type="nucleotide sequence ID" value="XM_065806572.1"/>
</dbReference>
<dbReference type="Gene3D" id="3.30.710.10">
    <property type="entry name" value="Potassium Channel Kv1.1, Chain A"/>
    <property type="match status" value="1"/>
</dbReference>
<evidence type="ECO:0000313" key="15">
    <source>
        <dbReference type="Proteomes" id="UP001652625"/>
    </source>
</evidence>
<keyword evidence="11" id="KW-0407">Ion channel</keyword>
<keyword evidence="8 12" id="KW-1133">Transmembrane helix</keyword>
<evidence type="ECO:0000256" key="5">
    <source>
        <dbReference type="ARBA" id="ARBA00022826"/>
    </source>
</evidence>
<evidence type="ECO:0000259" key="14">
    <source>
        <dbReference type="Pfam" id="PF02214"/>
    </source>
</evidence>
<keyword evidence="6" id="KW-0851">Voltage-gated channel</keyword>
<evidence type="ECO:0000256" key="3">
    <source>
        <dbReference type="ARBA" id="ARBA00022538"/>
    </source>
</evidence>
<comment type="subcellular location">
    <subcellularLocation>
        <location evidence="1">Membrane</location>
        <topology evidence="1">Multi-pass membrane protein</topology>
    </subcellularLocation>
</comment>
<dbReference type="InterPro" id="IPR005821">
    <property type="entry name" value="Ion_trans_dom"/>
</dbReference>
<dbReference type="Proteomes" id="UP001652625">
    <property type="component" value="Chromosome 09"/>
</dbReference>
<evidence type="ECO:0000256" key="4">
    <source>
        <dbReference type="ARBA" id="ARBA00022692"/>
    </source>
</evidence>
<dbReference type="SUPFAM" id="SSF54695">
    <property type="entry name" value="POZ domain"/>
    <property type="match status" value="1"/>
</dbReference>
<sequence>MPMQDKFRYHPINLHLNAVRLGCLLLEQKKVKIIVRGVVFETFESTLGNFPNTLLGNLPKRNLYLDEKKSAYVLDRCVQSFDAVLFYYQSKGTLAKPSVVTREQFYEELIFYEIDRYIDKRHVEDLMFLKDNDKEKHDLDICNFNISKYISFFNYSKLQNVYTYTHLSITIFSIIAYCLETEPDYRNNVVWIYFEIITSIFFLLELVFTALLSRDLQKFGNSLSMICDFFSLSCSASHVIFHFCATYNWFSKMVQFFRVVRIFKLTKFSKAFRLFLYSIFKCSHYIQVFLISAGTYCFVAAALMLQVENQFQNIFESMYYSIITATGIGYGDFVPTTNVGRLFGATVAVTGLFLFCLPQPILVNQFISVYYLPEVMCKEDSLRKRAVIKMRETLLKEL</sequence>
<keyword evidence="9" id="KW-0406">Ion transport</keyword>
<proteinExistence type="predicted"/>
<keyword evidence="15" id="KW-1185">Reference proteome</keyword>
<evidence type="ECO:0000256" key="11">
    <source>
        <dbReference type="ARBA" id="ARBA00023303"/>
    </source>
</evidence>
<dbReference type="Pfam" id="PF00520">
    <property type="entry name" value="Ion_trans"/>
    <property type="match status" value="1"/>
</dbReference>
<feature type="transmembrane region" description="Helical" evidence="12">
    <location>
        <begin position="225"/>
        <end position="250"/>
    </location>
</feature>
<feature type="domain" description="Ion transport" evidence="13">
    <location>
        <begin position="162"/>
        <end position="368"/>
    </location>
</feature>
<dbReference type="InterPro" id="IPR027359">
    <property type="entry name" value="Volt_channel_dom_sf"/>
</dbReference>
<evidence type="ECO:0000256" key="9">
    <source>
        <dbReference type="ARBA" id="ARBA00023065"/>
    </source>
</evidence>
<dbReference type="SUPFAM" id="SSF81324">
    <property type="entry name" value="Voltage-gated potassium channels"/>
    <property type="match status" value="1"/>
</dbReference>
<evidence type="ECO:0000259" key="13">
    <source>
        <dbReference type="Pfam" id="PF00520"/>
    </source>
</evidence>
<evidence type="ECO:0000256" key="2">
    <source>
        <dbReference type="ARBA" id="ARBA00022448"/>
    </source>
</evidence>
<evidence type="ECO:0000256" key="10">
    <source>
        <dbReference type="ARBA" id="ARBA00023136"/>
    </source>
</evidence>
<feature type="transmembrane region" description="Helical" evidence="12">
    <location>
        <begin position="284"/>
        <end position="305"/>
    </location>
</feature>
<accession>A0ABM4CLI9</accession>
<feature type="transmembrane region" description="Helical" evidence="12">
    <location>
        <begin position="339"/>
        <end position="357"/>
    </location>
</feature>
<keyword evidence="2" id="KW-0813">Transport</keyword>
<name>A0ABM4CLI9_HYDVU</name>
<evidence type="ECO:0000256" key="7">
    <source>
        <dbReference type="ARBA" id="ARBA00022958"/>
    </source>
</evidence>
<feature type="domain" description="Potassium channel tetramerisation-type BTB" evidence="14">
    <location>
        <begin position="31"/>
        <end position="117"/>
    </location>
</feature>
<evidence type="ECO:0000256" key="6">
    <source>
        <dbReference type="ARBA" id="ARBA00022882"/>
    </source>
</evidence>
<dbReference type="InterPro" id="IPR011333">
    <property type="entry name" value="SKP1/BTB/POZ_sf"/>
</dbReference>
<dbReference type="GeneID" id="136085281"/>
<dbReference type="PANTHER" id="PTHR11537">
    <property type="entry name" value="VOLTAGE-GATED POTASSIUM CHANNEL"/>
    <property type="match status" value="1"/>
</dbReference>
<keyword evidence="7" id="KW-0630">Potassium</keyword>
<dbReference type="PANTHER" id="PTHR11537:SF113">
    <property type="entry name" value="POTASSIUM VOLTAGE-GATED CHANNEL PROTEIN SHAKER"/>
    <property type="match status" value="1"/>
</dbReference>
<evidence type="ECO:0000313" key="16">
    <source>
        <dbReference type="RefSeq" id="XP_065662644.1"/>
    </source>
</evidence>
<dbReference type="InterPro" id="IPR028325">
    <property type="entry name" value="VG_K_chnl"/>
</dbReference>
<evidence type="ECO:0000256" key="1">
    <source>
        <dbReference type="ARBA" id="ARBA00004141"/>
    </source>
</evidence>
<dbReference type="Gene3D" id="1.20.120.350">
    <property type="entry name" value="Voltage-gated potassium channels. Chain C"/>
    <property type="match status" value="1"/>
</dbReference>
<dbReference type="PRINTS" id="PR00169">
    <property type="entry name" value="KCHANNEL"/>
</dbReference>
<keyword evidence="3" id="KW-0633">Potassium transport</keyword>
<keyword evidence="5" id="KW-0631">Potassium channel</keyword>
<feature type="transmembrane region" description="Helical" evidence="12">
    <location>
        <begin position="161"/>
        <end position="179"/>
    </location>
</feature>
<evidence type="ECO:0000256" key="8">
    <source>
        <dbReference type="ARBA" id="ARBA00022989"/>
    </source>
</evidence>